<evidence type="ECO:0000256" key="1">
    <source>
        <dbReference type="SAM" id="MobiDB-lite"/>
    </source>
</evidence>
<dbReference type="WBParaSite" id="TTAC_0001038501-mRNA-1">
    <property type="protein sequence ID" value="TTAC_0001038501-mRNA-1"/>
    <property type="gene ID" value="TTAC_0001038501"/>
</dbReference>
<feature type="compositionally biased region" description="Polar residues" evidence="1">
    <location>
        <begin position="391"/>
        <end position="406"/>
    </location>
</feature>
<feature type="compositionally biased region" description="Low complexity" evidence="1">
    <location>
        <begin position="376"/>
        <end position="390"/>
    </location>
</feature>
<dbReference type="GO" id="GO:0005886">
    <property type="term" value="C:plasma membrane"/>
    <property type="evidence" value="ECO:0007669"/>
    <property type="project" value="TreeGrafter"/>
</dbReference>
<dbReference type="PANTHER" id="PTHR10241">
    <property type="entry name" value="LETHAL 2 GIANT LARVAE PROTEIN"/>
    <property type="match status" value="1"/>
</dbReference>
<dbReference type="PANTHER" id="PTHR10241:SF29">
    <property type="entry name" value="LETHAL(2) GIANT LARVAE PROTEIN"/>
    <property type="match status" value="1"/>
</dbReference>
<proteinExistence type="predicted"/>
<dbReference type="GO" id="GO:0032878">
    <property type="term" value="P:regulation of establishment or maintenance of cell polarity"/>
    <property type="evidence" value="ECO:0007669"/>
    <property type="project" value="TreeGrafter"/>
</dbReference>
<dbReference type="GO" id="GO:0030866">
    <property type="term" value="P:cortical actin cytoskeleton organization"/>
    <property type="evidence" value="ECO:0007669"/>
    <property type="project" value="TreeGrafter"/>
</dbReference>
<dbReference type="GO" id="GO:0019905">
    <property type="term" value="F:syntaxin binding"/>
    <property type="evidence" value="ECO:0007669"/>
    <property type="project" value="TreeGrafter"/>
</dbReference>
<dbReference type="GO" id="GO:0006893">
    <property type="term" value="P:Golgi to plasma membrane transport"/>
    <property type="evidence" value="ECO:0007669"/>
    <property type="project" value="TreeGrafter"/>
</dbReference>
<dbReference type="GO" id="GO:0045159">
    <property type="term" value="F:myosin II binding"/>
    <property type="evidence" value="ECO:0007669"/>
    <property type="project" value="TreeGrafter"/>
</dbReference>
<dbReference type="GO" id="GO:0030864">
    <property type="term" value="C:cortical actin cytoskeleton"/>
    <property type="evidence" value="ECO:0007669"/>
    <property type="project" value="TreeGrafter"/>
</dbReference>
<dbReference type="GO" id="GO:0005096">
    <property type="term" value="F:GTPase activator activity"/>
    <property type="evidence" value="ECO:0007669"/>
    <property type="project" value="TreeGrafter"/>
</dbReference>
<dbReference type="STRING" id="6205.A0A0R3XA08"/>
<reference evidence="2" key="1">
    <citation type="submission" date="2017-02" db="UniProtKB">
        <authorList>
            <consortium name="WormBaseParasite"/>
        </authorList>
    </citation>
    <scope>IDENTIFICATION</scope>
</reference>
<protein>
    <submittedName>
        <fullName evidence="2">LLGL domain-containing protein</fullName>
    </submittedName>
</protein>
<evidence type="ECO:0000313" key="2">
    <source>
        <dbReference type="WBParaSite" id="TTAC_0001038501-mRNA-1"/>
    </source>
</evidence>
<accession>A0A0R3XA08</accession>
<organism evidence="2">
    <name type="scientific">Hydatigena taeniaeformis</name>
    <name type="common">Feline tapeworm</name>
    <name type="synonym">Taenia taeniaeformis</name>
    <dbReference type="NCBI Taxonomy" id="6205"/>
    <lineage>
        <taxon>Eukaryota</taxon>
        <taxon>Metazoa</taxon>
        <taxon>Spiralia</taxon>
        <taxon>Lophotrochozoa</taxon>
        <taxon>Platyhelminthes</taxon>
        <taxon>Cestoda</taxon>
        <taxon>Eucestoda</taxon>
        <taxon>Cyclophyllidea</taxon>
        <taxon>Taeniidae</taxon>
        <taxon>Hydatigera</taxon>
    </lineage>
</organism>
<dbReference type="GO" id="GO:0051294">
    <property type="term" value="P:establishment of spindle orientation"/>
    <property type="evidence" value="ECO:0007669"/>
    <property type="project" value="TreeGrafter"/>
</dbReference>
<feature type="region of interest" description="Disordered" evidence="1">
    <location>
        <begin position="369"/>
        <end position="406"/>
    </location>
</feature>
<dbReference type="GO" id="GO:0008593">
    <property type="term" value="P:regulation of Notch signaling pathway"/>
    <property type="evidence" value="ECO:0007669"/>
    <property type="project" value="TreeGrafter"/>
</dbReference>
<dbReference type="AlphaFoldDB" id="A0A0R3XA08"/>
<name>A0A0R3XA08_HYDTA</name>
<sequence>LLELPYLNCLHASSLTAYGLFTQVNPAFLEGLESLGGRADASGRVSRATGLSTRPWPIRGGGVGDEVSETAVPSNDLLITGHENGMLQFWRLGAGGCARKIFGLFTGSLFEGDFGPDATGAKICYPHLGVGGVSSLELLLSPTCHDEATHRAGEEESEPWPPFRRVGLFDPFMDDVRAAIKAIDLVDNTLVIGGAAGQTSVWQLAPTKPTMATLDVPVAPEVPGFRWKGCPPLTLRKSQLDQSQRLPGASLFPLVVALCQPPSPITCLSVCELADFSATQKSSQPSLQASTQIGVLVGMGTAHGFALMHVKPTEGGGGGGGFVSHLLLHCSTIPSNAEALEEAAVGEGWARRRTRELKNSLRDSFRRLKRMKSGRSTMAAVATSGSSTSAPQATSGSTSSPSANRLNYSARVGLRKSVTRSASSANQGIQIRGDPLQEALSRIHADSEALTSPPLPTGCEREICDRPTATANTALVRCMAFGPPLHHRLRPPAVGSTTSSAAASIETPQLLGSFFAATAGGAAFVFALFADNVRRPSHLASRQATHIQLQHRAPIVALRLIDTKTHCPLLTSSIYLPPFCCPLLSPHHQPPPPHLMVISEEQVRLFALPSISLRQKARITAKDGFRIKAGNIIAFGQFSNEPNMGIYGIEFNCVFINNGGQAVVLSVPYLRRRDTIALLGGGDVLEINSVAFATAGSTRPKVIGAPSLGLYQTAPGQLAMFDVLLASQRSSALGTAYQAVGLTKVAKHNTPSPSSRLQHRLVKPPTNADTPNVCMDFVSTSENAGFVQSRHLCSRLLFTHSLTELHFLFYSLSSTALMCAGL</sequence>